<dbReference type="PANTHER" id="PTHR13833:SF71">
    <property type="entry name" value="NHL DOMAIN-CONTAINING PROTEIN"/>
    <property type="match status" value="1"/>
</dbReference>
<dbReference type="EMBL" id="FOCL01000006">
    <property type="protein sequence ID" value="SEO25387.1"/>
    <property type="molecule type" value="Genomic_DNA"/>
</dbReference>
<evidence type="ECO:0000256" key="3">
    <source>
        <dbReference type="SAM" id="SignalP"/>
    </source>
</evidence>
<keyword evidence="5" id="KW-1185">Reference proteome</keyword>
<dbReference type="PANTHER" id="PTHR13833">
    <property type="match status" value="1"/>
</dbReference>
<reference evidence="5" key="1">
    <citation type="submission" date="2016-10" db="EMBL/GenBank/DDBJ databases">
        <authorList>
            <person name="Varghese N."/>
            <person name="Submissions S."/>
        </authorList>
    </citation>
    <scope>NUCLEOTIDE SEQUENCE [LARGE SCALE GENOMIC DNA]</scope>
    <source>
        <strain evidence="5">Gh-48</strain>
    </source>
</reference>
<dbReference type="NCBIfam" id="TIGR04131">
    <property type="entry name" value="Bac_Flav_CTERM"/>
    <property type="match status" value="1"/>
</dbReference>
<dbReference type="Gene3D" id="2.60.40.1080">
    <property type="match status" value="2"/>
</dbReference>
<dbReference type="SUPFAM" id="SSF101898">
    <property type="entry name" value="NHL repeat"/>
    <property type="match status" value="1"/>
</dbReference>
<evidence type="ECO:0000256" key="2">
    <source>
        <dbReference type="PROSITE-ProRule" id="PRU00504"/>
    </source>
</evidence>
<evidence type="ECO:0000313" key="5">
    <source>
        <dbReference type="Proteomes" id="UP000198942"/>
    </source>
</evidence>
<protein>
    <submittedName>
        <fullName evidence="4">Gliding motility-associated C-terminal domain-containing protein</fullName>
    </submittedName>
</protein>
<dbReference type="Proteomes" id="UP000198942">
    <property type="component" value="Unassembled WGS sequence"/>
</dbReference>
<dbReference type="InterPro" id="IPR015919">
    <property type="entry name" value="Cadherin-like_sf"/>
</dbReference>
<name>A0A1H8N6Z6_9SPHI</name>
<dbReference type="STRING" id="551995.SAMN05192574_106282"/>
<dbReference type="Pfam" id="PF13585">
    <property type="entry name" value="CHU_C"/>
    <property type="match status" value="1"/>
</dbReference>
<evidence type="ECO:0000313" key="4">
    <source>
        <dbReference type="EMBL" id="SEO25387.1"/>
    </source>
</evidence>
<dbReference type="SUPFAM" id="SSF49373">
    <property type="entry name" value="Invasin/intimin cell-adhesion fragments"/>
    <property type="match status" value="2"/>
</dbReference>
<accession>A0A1H8N6Z6</accession>
<feature type="signal peptide" evidence="3">
    <location>
        <begin position="1"/>
        <end position="22"/>
    </location>
</feature>
<dbReference type="SUPFAM" id="SSF49313">
    <property type="entry name" value="Cadherin-like"/>
    <property type="match status" value="1"/>
</dbReference>
<proteinExistence type="predicted"/>
<organism evidence="4 5">
    <name type="scientific">Mucilaginibacter gossypiicola</name>
    <dbReference type="NCBI Taxonomy" id="551995"/>
    <lineage>
        <taxon>Bacteria</taxon>
        <taxon>Pseudomonadati</taxon>
        <taxon>Bacteroidota</taxon>
        <taxon>Sphingobacteriia</taxon>
        <taxon>Sphingobacteriales</taxon>
        <taxon>Sphingobacteriaceae</taxon>
        <taxon>Mucilaginibacter</taxon>
    </lineage>
</organism>
<dbReference type="RefSeq" id="WP_091213440.1">
    <property type="nucleotide sequence ID" value="NZ_FOCL01000006.1"/>
</dbReference>
<keyword evidence="1" id="KW-0677">Repeat</keyword>
<dbReference type="InterPro" id="IPR026341">
    <property type="entry name" value="T9SS_type_B"/>
</dbReference>
<dbReference type="GO" id="GO:0005509">
    <property type="term" value="F:calcium ion binding"/>
    <property type="evidence" value="ECO:0007669"/>
    <property type="project" value="InterPro"/>
</dbReference>
<dbReference type="InterPro" id="IPR011042">
    <property type="entry name" value="6-blade_b-propeller_TolB-like"/>
</dbReference>
<dbReference type="Gene3D" id="2.60.40.10">
    <property type="entry name" value="Immunoglobulins"/>
    <property type="match status" value="1"/>
</dbReference>
<dbReference type="PROSITE" id="PS51125">
    <property type="entry name" value="NHL"/>
    <property type="match status" value="1"/>
</dbReference>
<dbReference type="InterPro" id="IPR001258">
    <property type="entry name" value="NHL_repeat"/>
</dbReference>
<sequence>MYRLFSVLRVAVLLLVSLSFYAPDLLAQAPVINYTTPHTYKLNNPITPLDPSNTGGAVPATIYGKVSTIAGDGFPPYVGILSGVTVDPFGNVFILSWSRNLIYKLTPSGNFSLFAGSGAIGSNDGLGAAASFSEPDGIVSDGAGNLYVSDDKYSLIRKITPEGLVTTLAGNPLVLGATNGTGSAATFNSPRGLAIDAAGNLYVADQANNRIRKVTAAGVVTTYAGSGAVGAVNGMVNAASFNTPTAVGLDDSGNLYVSDSGNGSIRKITPAGVVSTFATGLNFPRELRVDGTGNIYVAEQNGNTIKRISPAGVITVIAGSGRTDASGKTATIQGAIGLAMDGKGNLFVGETIGLALKIVITGYTISKPLPAGMVFDPKTGIISGTPTALSPATNYTITAYNATGSNSTTVNIQVAEPQPSVITFPPPAIVNMDVDNILHPNATSTNTNAETPITYTSNNPDVAIVGADGQIHAVAPGTTVITAHQSGNDDYLPAVPVSQTFTIMKNQVITFPPLADKSTCSPDFPAGATSSNSTIPLTYVSSNTAVATVSATGIIHIVGAGSATITASQSGNNLYNAATPKSQTLTVTAPVVPSVSISPPGMWAGCDGMEATYTADAQNAGNNATYQWMVNGQNSGDHSKTFTSSTLHTGDIITCVVVNNDGCVPLTSPVSNQATINAEPYHTLSLNITSSVSGTITAGTSVTFKAQPFNVQDTPVYQWYINGQTVGSNSAAFTSNTLADGDVVSCTMASGGACIANPIVSSNVITVAVITPEKITVPNTFTPNSDGYNDTWFIPGLLSYTNCTVNIYNRYGAIMYRSVGYQHPWDGTSNGKTVPAGAYYYVIDTKSSSGKLSGEVTVLR</sequence>
<keyword evidence="3" id="KW-0732">Signal</keyword>
<dbReference type="Gene3D" id="2.120.10.30">
    <property type="entry name" value="TolB, C-terminal domain"/>
    <property type="match status" value="3"/>
</dbReference>
<dbReference type="Pfam" id="PF05345">
    <property type="entry name" value="He_PIG"/>
    <property type="match status" value="1"/>
</dbReference>
<feature type="chain" id="PRO_5011474510" evidence="3">
    <location>
        <begin position="23"/>
        <end position="860"/>
    </location>
</feature>
<dbReference type="GO" id="GO:0016020">
    <property type="term" value="C:membrane"/>
    <property type="evidence" value="ECO:0007669"/>
    <property type="project" value="InterPro"/>
</dbReference>
<dbReference type="InterPro" id="IPR013783">
    <property type="entry name" value="Ig-like_fold"/>
</dbReference>
<evidence type="ECO:0000256" key="1">
    <source>
        <dbReference type="ARBA" id="ARBA00022737"/>
    </source>
</evidence>
<feature type="repeat" description="NHL" evidence="2">
    <location>
        <begin position="187"/>
        <end position="217"/>
    </location>
</feature>
<gene>
    <name evidence="4" type="ORF">SAMN05192574_106282</name>
</gene>
<dbReference type="Pfam" id="PF01436">
    <property type="entry name" value="NHL"/>
    <property type="match status" value="1"/>
</dbReference>
<dbReference type="OrthoDB" id="641420at2"/>
<dbReference type="AlphaFoldDB" id="A0A1H8N6Z6"/>
<dbReference type="InterPro" id="IPR008964">
    <property type="entry name" value="Invasin/intimin_cell_adhesion"/>
</dbReference>